<evidence type="ECO:0000256" key="9">
    <source>
        <dbReference type="ARBA" id="ARBA00023012"/>
    </source>
</evidence>
<dbReference type="CDD" id="cd00082">
    <property type="entry name" value="HisKA"/>
    <property type="match status" value="1"/>
</dbReference>
<evidence type="ECO:0000256" key="5">
    <source>
        <dbReference type="ARBA" id="ARBA00022679"/>
    </source>
</evidence>
<evidence type="ECO:0000256" key="1">
    <source>
        <dbReference type="ARBA" id="ARBA00000085"/>
    </source>
</evidence>
<dbReference type="OrthoDB" id="9796330at2"/>
<dbReference type="Pfam" id="PF00672">
    <property type="entry name" value="HAMP"/>
    <property type="match status" value="1"/>
</dbReference>
<keyword evidence="8 11" id="KW-1133">Transmembrane helix</keyword>
<evidence type="ECO:0000256" key="3">
    <source>
        <dbReference type="ARBA" id="ARBA00012438"/>
    </source>
</evidence>
<dbReference type="GO" id="GO:0005886">
    <property type="term" value="C:plasma membrane"/>
    <property type="evidence" value="ECO:0007669"/>
    <property type="project" value="TreeGrafter"/>
</dbReference>
<evidence type="ECO:0000313" key="15">
    <source>
        <dbReference type="Proteomes" id="UP000182427"/>
    </source>
</evidence>
<proteinExistence type="predicted"/>
<evidence type="ECO:0000256" key="2">
    <source>
        <dbReference type="ARBA" id="ARBA00004141"/>
    </source>
</evidence>
<feature type="domain" description="HAMP" evidence="13">
    <location>
        <begin position="184"/>
        <end position="237"/>
    </location>
</feature>
<dbReference type="Pfam" id="PF21085">
    <property type="entry name" value="CusS"/>
    <property type="match status" value="1"/>
</dbReference>
<dbReference type="PANTHER" id="PTHR45436">
    <property type="entry name" value="SENSOR HISTIDINE KINASE YKOH"/>
    <property type="match status" value="1"/>
</dbReference>
<dbReference type="SMART" id="SM00387">
    <property type="entry name" value="HATPase_c"/>
    <property type="match status" value="1"/>
</dbReference>
<dbReference type="CDD" id="cd00075">
    <property type="entry name" value="HATPase"/>
    <property type="match status" value="1"/>
</dbReference>
<reference evidence="14 15" key="1">
    <citation type="submission" date="2016-10" db="EMBL/GenBank/DDBJ databases">
        <authorList>
            <person name="de Groot N.N."/>
        </authorList>
    </citation>
    <scope>NUCLEOTIDE SEQUENCE [LARGE SCALE GENOMIC DNA]</scope>
    <source>
        <strain evidence="14 15">GAS232</strain>
    </source>
</reference>
<accession>A0A1G7KPZ7</accession>
<sequence>MRVKNFAFPRTLRFRITLLTALLLLVTFALTSVFVLYSVRHAYEETVDLELRARFQAAKETLSETKTRVDWAEVLEDQEALGPAGAWMQISDSKGQFLYRSDALRALPPPQQQSKFSDNGSLRTVRINHRLMRVLTGPFDEAIVQIALPLNEFSEMVEKLEWMFITTLPLILSLAILGGHWLGGRSLKPVEDFEATLARITTSNLSERLIVDGAGDELERLAATANEMLTRLEASFDTIARFTADASHELRTPVAIVQTTGEVILMADRTPDEHQQAWRTVLMQTDRMGRLIEDLLVLARTDCREPETSFEPLDLGTCIADAIRDVRILAETAEITLTATLVTPCIVIGDTDALRRVFLIILENAVKYTPAGGTIEVSMKCNRRGIQETAIVSIRDTGIGIHEQDLPRIFERFYRVSRDRSRRTGGAGLGLSIAQSFILRHNGTISVTSVPLQGSVFDIELPLSNSAVFTESPE</sequence>
<dbReference type="FunFam" id="3.30.565.10:FF:000006">
    <property type="entry name" value="Sensor histidine kinase WalK"/>
    <property type="match status" value="1"/>
</dbReference>
<evidence type="ECO:0000256" key="7">
    <source>
        <dbReference type="ARBA" id="ARBA00022777"/>
    </source>
</evidence>
<organism evidence="14 15">
    <name type="scientific">Terriglobus roseus</name>
    <dbReference type="NCBI Taxonomy" id="392734"/>
    <lineage>
        <taxon>Bacteria</taxon>
        <taxon>Pseudomonadati</taxon>
        <taxon>Acidobacteriota</taxon>
        <taxon>Terriglobia</taxon>
        <taxon>Terriglobales</taxon>
        <taxon>Acidobacteriaceae</taxon>
        <taxon>Terriglobus</taxon>
    </lineage>
</organism>
<dbReference type="Gene3D" id="6.10.340.10">
    <property type="match status" value="1"/>
</dbReference>
<dbReference type="SUPFAM" id="SSF47384">
    <property type="entry name" value="Homodimeric domain of signal transducing histidine kinase"/>
    <property type="match status" value="1"/>
</dbReference>
<comment type="subcellular location">
    <subcellularLocation>
        <location evidence="2">Membrane</location>
        <topology evidence="2">Multi-pass membrane protein</topology>
    </subcellularLocation>
</comment>
<dbReference type="CDD" id="cd06225">
    <property type="entry name" value="HAMP"/>
    <property type="match status" value="1"/>
</dbReference>
<dbReference type="InterPro" id="IPR005467">
    <property type="entry name" value="His_kinase_dom"/>
</dbReference>
<dbReference type="InterPro" id="IPR003594">
    <property type="entry name" value="HATPase_dom"/>
</dbReference>
<keyword evidence="7 14" id="KW-0418">Kinase</keyword>
<dbReference type="Gene3D" id="1.10.287.130">
    <property type="match status" value="1"/>
</dbReference>
<dbReference type="InterPro" id="IPR003661">
    <property type="entry name" value="HisK_dim/P_dom"/>
</dbReference>
<keyword evidence="10 11" id="KW-0472">Membrane</keyword>
<dbReference type="EC" id="2.7.13.3" evidence="3"/>
<dbReference type="Pfam" id="PF02518">
    <property type="entry name" value="HATPase_c"/>
    <property type="match status" value="1"/>
</dbReference>
<dbReference type="InterPro" id="IPR050428">
    <property type="entry name" value="TCS_sensor_his_kinase"/>
</dbReference>
<dbReference type="SMART" id="SM00304">
    <property type="entry name" value="HAMP"/>
    <property type="match status" value="1"/>
</dbReference>
<dbReference type="Pfam" id="PF00512">
    <property type="entry name" value="HisKA"/>
    <property type="match status" value="1"/>
</dbReference>
<dbReference type="PANTHER" id="PTHR45436:SF15">
    <property type="entry name" value="SENSOR HISTIDINE KINASE CUSS"/>
    <property type="match status" value="1"/>
</dbReference>
<dbReference type="AlphaFoldDB" id="A0A1G7KPZ7"/>
<dbReference type="Gene3D" id="3.30.565.10">
    <property type="entry name" value="Histidine kinase-like ATPase, C-terminal domain"/>
    <property type="match status" value="1"/>
</dbReference>
<dbReference type="InterPro" id="IPR048590">
    <property type="entry name" value="CusS-like_sensor"/>
</dbReference>
<protein>
    <recommendedName>
        <fullName evidence="3">histidine kinase</fullName>
        <ecNumber evidence="3">2.7.13.3</ecNumber>
    </recommendedName>
</protein>
<dbReference type="PROSITE" id="PS50109">
    <property type="entry name" value="HIS_KIN"/>
    <property type="match status" value="1"/>
</dbReference>
<dbReference type="InterPro" id="IPR003660">
    <property type="entry name" value="HAMP_dom"/>
</dbReference>
<gene>
    <name evidence="14" type="ORF">SAMN05444167_2264</name>
</gene>
<dbReference type="GO" id="GO:0000155">
    <property type="term" value="F:phosphorelay sensor kinase activity"/>
    <property type="evidence" value="ECO:0007669"/>
    <property type="project" value="InterPro"/>
</dbReference>
<keyword evidence="15" id="KW-1185">Reference proteome</keyword>
<dbReference type="PRINTS" id="PR00344">
    <property type="entry name" value="BCTRLSENSOR"/>
</dbReference>
<keyword evidence="4" id="KW-0597">Phosphoprotein</keyword>
<comment type="catalytic activity">
    <reaction evidence="1">
        <text>ATP + protein L-histidine = ADP + protein N-phospho-L-histidine.</text>
        <dbReference type="EC" id="2.7.13.3"/>
    </reaction>
</comment>
<dbReference type="PROSITE" id="PS50885">
    <property type="entry name" value="HAMP"/>
    <property type="match status" value="1"/>
</dbReference>
<dbReference type="SUPFAM" id="SSF55874">
    <property type="entry name" value="ATPase domain of HSP90 chaperone/DNA topoisomerase II/histidine kinase"/>
    <property type="match status" value="1"/>
</dbReference>
<keyword evidence="9" id="KW-0902">Two-component regulatory system</keyword>
<evidence type="ECO:0000256" key="10">
    <source>
        <dbReference type="ARBA" id="ARBA00023136"/>
    </source>
</evidence>
<dbReference type="EMBL" id="LT629690">
    <property type="protein sequence ID" value="SDF39302.1"/>
    <property type="molecule type" value="Genomic_DNA"/>
</dbReference>
<keyword evidence="6 11" id="KW-0812">Transmembrane</keyword>
<evidence type="ECO:0000256" key="11">
    <source>
        <dbReference type="SAM" id="Phobius"/>
    </source>
</evidence>
<feature type="transmembrane region" description="Helical" evidence="11">
    <location>
        <begin position="162"/>
        <end position="182"/>
    </location>
</feature>
<evidence type="ECO:0000313" key="14">
    <source>
        <dbReference type="EMBL" id="SDF39302.1"/>
    </source>
</evidence>
<dbReference type="InterPro" id="IPR036097">
    <property type="entry name" value="HisK_dim/P_sf"/>
</dbReference>
<feature type="transmembrane region" description="Helical" evidence="11">
    <location>
        <begin position="12"/>
        <end position="37"/>
    </location>
</feature>
<evidence type="ECO:0000256" key="6">
    <source>
        <dbReference type="ARBA" id="ARBA00022692"/>
    </source>
</evidence>
<evidence type="ECO:0000256" key="8">
    <source>
        <dbReference type="ARBA" id="ARBA00022989"/>
    </source>
</evidence>
<dbReference type="Proteomes" id="UP000182427">
    <property type="component" value="Chromosome I"/>
</dbReference>
<evidence type="ECO:0000259" key="13">
    <source>
        <dbReference type="PROSITE" id="PS50885"/>
    </source>
</evidence>
<name>A0A1G7KPZ7_9BACT</name>
<evidence type="ECO:0000256" key="4">
    <source>
        <dbReference type="ARBA" id="ARBA00022553"/>
    </source>
</evidence>
<feature type="domain" description="Histidine kinase" evidence="12">
    <location>
        <begin position="245"/>
        <end position="465"/>
    </location>
</feature>
<dbReference type="InterPro" id="IPR004358">
    <property type="entry name" value="Sig_transdc_His_kin-like_C"/>
</dbReference>
<evidence type="ECO:0000259" key="12">
    <source>
        <dbReference type="PROSITE" id="PS50109"/>
    </source>
</evidence>
<dbReference type="SMART" id="SM00388">
    <property type="entry name" value="HisKA"/>
    <property type="match status" value="1"/>
</dbReference>
<dbReference type="InterPro" id="IPR036890">
    <property type="entry name" value="HATPase_C_sf"/>
</dbReference>
<keyword evidence="5" id="KW-0808">Transferase</keyword>